<accession>U3U8S7</accession>
<dbReference type="Proteomes" id="UP000016900">
    <property type="component" value="Chromosome"/>
</dbReference>
<dbReference type="AlphaFoldDB" id="U3U8S7"/>
<proteinExistence type="predicted"/>
<dbReference type="KEGG" id="hhs:HHS_00680"/>
<protein>
    <submittedName>
        <fullName evidence="1">Uncharacterized protein</fullName>
    </submittedName>
</protein>
<dbReference type="EMBL" id="AP012554">
    <property type="protein sequence ID" value="BAO00038.1"/>
    <property type="molecule type" value="Genomic_DNA"/>
</dbReference>
<evidence type="ECO:0000313" key="2">
    <source>
        <dbReference type="Proteomes" id="UP000016900"/>
    </source>
</evidence>
<sequence>MIFYWNMCSLNQICYSLQLFVWEGDKFDYRFKLVRQPNITNMFTLVYVLKFHSKIFYFSFTAANHYN</sequence>
<gene>
    <name evidence="1" type="ORF">HHS_00680</name>
</gene>
<organism evidence="1 2">
    <name type="scientific">Candidatus Pantoea carbekii</name>
    <dbReference type="NCBI Taxonomy" id="1235990"/>
    <lineage>
        <taxon>Bacteria</taxon>
        <taxon>Pseudomonadati</taxon>
        <taxon>Pseudomonadota</taxon>
        <taxon>Gammaproteobacteria</taxon>
        <taxon>Enterobacterales</taxon>
        <taxon>Erwiniaceae</taxon>
        <taxon>Pantoea</taxon>
    </lineage>
</organism>
<evidence type="ECO:0000313" key="1">
    <source>
        <dbReference type="EMBL" id="BAO00038.1"/>
    </source>
</evidence>
<keyword evidence="2" id="KW-1185">Reference proteome</keyword>
<reference evidence="1 2" key="1">
    <citation type="submission" date="2012-10" db="EMBL/GenBank/DDBJ databases">
        <title>Genome sequence of the symbiont of the pentatomidae stink bug Halyomorpha halys.</title>
        <authorList>
            <person name="Kobayashi H."/>
            <person name="Fujii-Muramatsu R."/>
            <person name="Takeishi K."/>
            <person name="Noda H."/>
        </authorList>
    </citation>
    <scope>NUCLEOTIDE SEQUENCE [LARGE SCALE GENOMIC DNA]</scope>
</reference>
<name>U3U8S7_9GAMM</name>